<evidence type="ECO:0000256" key="3">
    <source>
        <dbReference type="ARBA" id="ARBA00022801"/>
    </source>
</evidence>
<keyword evidence="7" id="KW-1185">Reference proteome</keyword>
<keyword evidence="4" id="KW-1015">Disulfide bond</keyword>
<evidence type="ECO:0000313" key="7">
    <source>
        <dbReference type="Proteomes" id="UP001586593"/>
    </source>
</evidence>
<gene>
    <name evidence="6" type="ORF">VTK73DRAFT_448</name>
</gene>
<evidence type="ECO:0000256" key="1">
    <source>
        <dbReference type="ARBA" id="ARBA00022487"/>
    </source>
</evidence>
<dbReference type="EMBL" id="JAZHXJ010000108">
    <property type="protein sequence ID" value="KAL1874365.1"/>
    <property type="molecule type" value="Genomic_DNA"/>
</dbReference>
<dbReference type="Pfam" id="PF07519">
    <property type="entry name" value="Tannase"/>
    <property type="match status" value="1"/>
</dbReference>
<evidence type="ECO:0000256" key="5">
    <source>
        <dbReference type="RuleBase" id="RU361238"/>
    </source>
</evidence>
<name>A0ABR3XFC9_9PEZI</name>
<dbReference type="Proteomes" id="UP001586593">
    <property type="component" value="Unassembled WGS sequence"/>
</dbReference>
<protein>
    <recommendedName>
        <fullName evidence="5">Carboxylic ester hydrolase</fullName>
        <ecNumber evidence="5">3.1.1.-</ecNumber>
    </recommendedName>
</protein>
<reference evidence="6 7" key="1">
    <citation type="journal article" date="2024" name="Commun. Biol.">
        <title>Comparative genomic analysis of thermophilic fungi reveals convergent evolutionary adaptations and gene losses.</title>
        <authorList>
            <person name="Steindorff A.S."/>
            <person name="Aguilar-Pontes M.V."/>
            <person name="Robinson A.J."/>
            <person name="Andreopoulos B."/>
            <person name="LaButti K."/>
            <person name="Kuo A."/>
            <person name="Mondo S."/>
            <person name="Riley R."/>
            <person name="Otillar R."/>
            <person name="Haridas S."/>
            <person name="Lipzen A."/>
            <person name="Grimwood J."/>
            <person name="Schmutz J."/>
            <person name="Clum A."/>
            <person name="Reid I.D."/>
            <person name="Moisan M.C."/>
            <person name="Butler G."/>
            <person name="Nguyen T.T.M."/>
            <person name="Dewar K."/>
            <person name="Conant G."/>
            <person name="Drula E."/>
            <person name="Henrissat B."/>
            <person name="Hansel C."/>
            <person name="Singer S."/>
            <person name="Hutchinson M.I."/>
            <person name="de Vries R.P."/>
            <person name="Natvig D.O."/>
            <person name="Powell A.J."/>
            <person name="Tsang A."/>
            <person name="Grigoriev I.V."/>
        </authorList>
    </citation>
    <scope>NUCLEOTIDE SEQUENCE [LARGE SCALE GENOMIC DNA]</scope>
    <source>
        <strain evidence="6 7">ATCC 24622</strain>
    </source>
</reference>
<comment type="caution">
    <text evidence="6">The sequence shown here is derived from an EMBL/GenBank/DDBJ whole genome shotgun (WGS) entry which is preliminary data.</text>
</comment>
<keyword evidence="3 5" id="KW-0378">Hydrolase</keyword>
<dbReference type="EC" id="3.1.1.-" evidence="5"/>
<evidence type="ECO:0000313" key="6">
    <source>
        <dbReference type="EMBL" id="KAL1874365.1"/>
    </source>
</evidence>
<proteinExistence type="inferred from homology"/>
<accession>A0ABR3XFC9</accession>
<evidence type="ECO:0000256" key="4">
    <source>
        <dbReference type="ARBA" id="ARBA00023157"/>
    </source>
</evidence>
<evidence type="ECO:0000256" key="2">
    <source>
        <dbReference type="ARBA" id="ARBA00022729"/>
    </source>
</evidence>
<comment type="similarity">
    <text evidence="5">Belongs to the tannase family.</text>
</comment>
<keyword evidence="1" id="KW-0719">Serine esterase</keyword>
<keyword evidence="2" id="KW-0732">Signal</keyword>
<sequence length="122" mass="13328">MFMIPGMQHCEGTEMNALWHINAGLQTGVKGATYLVPGFMDTQNDVVLSMMDRAEKGVAPDQIIATKCNDDTVNDSVQIQWPICMRPKQAKYLGFAPPPFDLILIVAAGNRGVNLQASVSFD</sequence>
<organism evidence="6 7">
    <name type="scientific">Phialemonium thermophilum</name>
    <dbReference type="NCBI Taxonomy" id="223376"/>
    <lineage>
        <taxon>Eukaryota</taxon>
        <taxon>Fungi</taxon>
        <taxon>Dikarya</taxon>
        <taxon>Ascomycota</taxon>
        <taxon>Pezizomycotina</taxon>
        <taxon>Sordariomycetes</taxon>
        <taxon>Sordariomycetidae</taxon>
        <taxon>Cephalothecales</taxon>
        <taxon>Cephalothecaceae</taxon>
        <taxon>Phialemonium</taxon>
    </lineage>
</organism>
<dbReference type="InterPro" id="IPR011118">
    <property type="entry name" value="Tannase/feruloyl_esterase"/>
</dbReference>